<dbReference type="AlphaFoldDB" id="C9SIG5"/>
<feature type="compositionally biased region" description="Low complexity" evidence="1">
    <location>
        <begin position="36"/>
        <end position="49"/>
    </location>
</feature>
<dbReference type="KEGG" id="val:VDBG_04847"/>
<feature type="region of interest" description="Disordered" evidence="1">
    <location>
        <begin position="1"/>
        <end position="140"/>
    </location>
</feature>
<feature type="compositionally biased region" description="Low complexity" evidence="1">
    <location>
        <begin position="15"/>
        <end position="26"/>
    </location>
</feature>
<dbReference type="RefSeq" id="XP_003005241.1">
    <property type="nucleotide sequence ID" value="XM_003005195.1"/>
</dbReference>
<evidence type="ECO:0000313" key="3">
    <source>
        <dbReference type="Proteomes" id="UP000008698"/>
    </source>
</evidence>
<reference evidence="3" key="1">
    <citation type="journal article" date="2011" name="PLoS Pathog.">
        <title>Comparative genomics yields insights into niche adaptation of plant vascular wilt pathogens.</title>
        <authorList>
            <person name="Klosterman S.J."/>
            <person name="Subbarao K.V."/>
            <person name="Kang S."/>
            <person name="Veronese P."/>
            <person name="Gold S.E."/>
            <person name="Thomma B.P.H.J."/>
            <person name="Chen Z."/>
            <person name="Henrissat B."/>
            <person name="Lee Y.-H."/>
            <person name="Park J."/>
            <person name="Garcia-Pedrajas M.D."/>
            <person name="Barbara D.J."/>
            <person name="Anchieta A."/>
            <person name="de Jonge R."/>
            <person name="Santhanam P."/>
            <person name="Maruthachalam K."/>
            <person name="Atallah Z."/>
            <person name="Amyotte S.G."/>
            <person name="Paz Z."/>
            <person name="Inderbitzin P."/>
            <person name="Hayes R.J."/>
            <person name="Heiman D.I."/>
            <person name="Young S."/>
            <person name="Zeng Q."/>
            <person name="Engels R."/>
            <person name="Galagan J."/>
            <person name="Cuomo C.A."/>
            <person name="Dobinson K.F."/>
            <person name="Ma L.-J."/>
        </authorList>
    </citation>
    <scope>NUCLEOTIDE SEQUENCE [LARGE SCALE GENOMIC DNA]</scope>
    <source>
        <strain evidence="3">VaMs.102 / ATCC MYA-4576 / FGSC 10136</strain>
    </source>
</reference>
<dbReference type="EMBL" id="DS985218">
    <property type="protein sequence ID" value="EEY18738.1"/>
    <property type="molecule type" value="Genomic_DNA"/>
</dbReference>
<accession>C9SIG5</accession>
<organism evidence="3">
    <name type="scientific">Verticillium alfalfae (strain VaMs.102 / ATCC MYA-4576 / FGSC 10136)</name>
    <name type="common">Verticillium wilt of alfalfa</name>
    <name type="synonym">Verticillium albo-atrum</name>
    <dbReference type="NCBI Taxonomy" id="526221"/>
    <lineage>
        <taxon>Eukaryota</taxon>
        <taxon>Fungi</taxon>
        <taxon>Dikarya</taxon>
        <taxon>Ascomycota</taxon>
        <taxon>Pezizomycotina</taxon>
        <taxon>Sordariomycetes</taxon>
        <taxon>Hypocreomycetidae</taxon>
        <taxon>Glomerellales</taxon>
        <taxon>Plectosphaerellaceae</taxon>
        <taxon>Verticillium</taxon>
    </lineage>
</organism>
<evidence type="ECO:0000313" key="2">
    <source>
        <dbReference type="EMBL" id="EEY18738.1"/>
    </source>
</evidence>
<dbReference type="Proteomes" id="UP000008698">
    <property type="component" value="Unassembled WGS sequence"/>
</dbReference>
<proteinExistence type="predicted"/>
<protein>
    <submittedName>
        <fullName evidence="2">Uncharacterized protein</fullName>
    </submittedName>
</protein>
<keyword evidence="3" id="KW-1185">Reference proteome</keyword>
<sequence length="140" mass="15359">MHPTQREERASVNWHSASHGALSSAGPQRRNDESWVEISSQPSSSSLSSIGDEIVTTGLRVGNPPAARRRRVQPPGPRSYHVDQAAIQGGTSSQEEYEETESEEDRLLSSSNENVQQPIPAATRQTHPCRRTLTAGYALR</sequence>
<feature type="compositionally biased region" description="Acidic residues" evidence="1">
    <location>
        <begin position="95"/>
        <end position="104"/>
    </location>
</feature>
<name>C9SIG5_VERA1</name>
<feature type="compositionally biased region" description="Basic and acidic residues" evidence="1">
    <location>
        <begin position="1"/>
        <end position="10"/>
    </location>
</feature>
<dbReference type="HOGENOM" id="CLU_1836638_0_0_1"/>
<dbReference type="GeneID" id="9530460"/>
<evidence type="ECO:0000256" key="1">
    <source>
        <dbReference type="SAM" id="MobiDB-lite"/>
    </source>
</evidence>
<gene>
    <name evidence="2" type="ORF">VDBG_04847</name>
</gene>
<dbReference type="eggNOG" id="ENOG502SIH3">
    <property type="taxonomic scope" value="Eukaryota"/>
</dbReference>